<proteinExistence type="predicted"/>
<protein>
    <submittedName>
        <fullName evidence="1">Uncharacterized protein</fullName>
    </submittedName>
</protein>
<evidence type="ECO:0000313" key="2">
    <source>
        <dbReference type="Proteomes" id="UP001234202"/>
    </source>
</evidence>
<organism evidence="1 2">
    <name type="scientific">Naganishia onofrii</name>
    <dbReference type="NCBI Taxonomy" id="1851511"/>
    <lineage>
        <taxon>Eukaryota</taxon>
        <taxon>Fungi</taxon>
        <taxon>Dikarya</taxon>
        <taxon>Basidiomycota</taxon>
        <taxon>Agaricomycotina</taxon>
        <taxon>Tremellomycetes</taxon>
        <taxon>Filobasidiales</taxon>
        <taxon>Filobasidiaceae</taxon>
        <taxon>Naganishia</taxon>
    </lineage>
</organism>
<gene>
    <name evidence="1" type="ORF">QFC24_005518</name>
</gene>
<sequence>MSSLDRNEKAIDEKGLDGYTTTRVVAIDDIPYEEKSDGKHHLHAGTGQVDAAAALAAKAVGHQLDPVLAKKLLRKIDKNLLPLMMVLYMMQFVDKTTLGSSSILGIKTDTHLTTTEYNLLGSLFYIAYLAFEWPQNIALQRFPVGKWMSFNITLWAIFLCCFAACKNFAGLAILRFGLGMCEGSITAGFMIVAQVISGLLSFGVLQIGLDASFKPWRIFFLLTGAMTLVVAAAYWIWFPDNPMNAKFLTEDEKVMAIERIRENKTGVENKVRGATFPSLKKPAADLSSQLDLEKGAGFETWQTTLLGCVSGVVEIVTIWASTLALRRWPNYRGYIGAAWLVPNVLGAILIVTLPYSNKAGILVCLYITGVGTPGFVIALAWINSLVTGHTKKVSHPYAKNRAATSSPLVAICQTTTNAAFLVGYCLGNLLAPLMWLDKYKPRNFVPWVIIIISYSICVVMLLAIRWRLAYENKQRDILQAESGTDEDDYGYIDEVLEDGTTVTHKVDKAFMDLTDKQNLSFRYPL</sequence>
<dbReference type="Proteomes" id="UP001234202">
    <property type="component" value="Unassembled WGS sequence"/>
</dbReference>
<accession>A0ACC2X8T4</accession>
<keyword evidence="2" id="KW-1185">Reference proteome</keyword>
<name>A0ACC2X8T4_9TREE</name>
<dbReference type="EMBL" id="JASBWV010000023">
    <property type="protein sequence ID" value="KAJ9119805.1"/>
    <property type="molecule type" value="Genomic_DNA"/>
</dbReference>
<reference evidence="1" key="1">
    <citation type="submission" date="2023-04" db="EMBL/GenBank/DDBJ databases">
        <title>Draft Genome sequencing of Naganishia species isolated from polar environments using Oxford Nanopore Technology.</title>
        <authorList>
            <person name="Leo P."/>
            <person name="Venkateswaran K."/>
        </authorList>
    </citation>
    <scope>NUCLEOTIDE SEQUENCE</scope>
    <source>
        <strain evidence="1">DBVPG 5303</strain>
    </source>
</reference>
<comment type="caution">
    <text evidence="1">The sequence shown here is derived from an EMBL/GenBank/DDBJ whole genome shotgun (WGS) entry which is preliminary data.</text>
</comment>
<evidence type="ECO:0000313" key="1">
    <source>
        <dbReference type="EMBL" id="KAJ9119805.1"/>
    </source>
</evidence>